<dbReference type="Proteomes" id="UP000824115">
    <property type="component" value="Unassembled WGS sequence"/>
</dbReference>
<evidence type="ECO:0000313" key="2">
    <source>
        <dbReference type="Proteomes" id="UP000824115"/>
    </source>
</evidence>
<gene>
    <name evidence="1" type="ORF">IAC04_05005</name>
</gene>
<comment type="caution">
    <text evidence="1">The sequence shown here is derived from an EMBL/GenBank/DDBJ whole genome shotgun (WGS) entry which is preliminary data.</text>
</comment>
<dbReference type="AlphaFoldDB" id="A0A9D2GQQ2"/>
<reference evidence="1" key="1">
    <citation type="journal article" date="2021" name="PeerJ">
        <title>Extensive microbial diversity within the chicken gut microbiome revealed by metagenomics and culture.</title>
        <authorList>
            <person name="Gilroy R."/>
            <person name="Ravi A."/>
            <person name="Getino M."/>
            <person name="Pursley I."/>
            <person name="Horton D.L."/>
            <person name="Alikhan N.F."/>
            <person name="Baker D."/>
            <person name="Gharbi K."/>
            <person name="Hall N."/>
            <person name="Watson M."/>
            <person name="Adriaenssens E.M."/>
            <person name="Foster-Nyarko E."/>
            <person name="Jarju S."/>
            <person name="Secka A."/>
            <person name="Antonio M."/>
            <person name="Oren A."/>
            <person name="Chaudhuri R.R."/>
            <person name="La Ragione R."/>
            <person name="Hildebrand F."/>
            <person name="Pallen M.J."/>
        </authorList>
    </citation>
    <scope>NUCLEOTIDE SEQUENCE</scope>
    <source>
        <strain evidence="1">Gambia16-554</strain>
    </source>
</reference>
<protein>
    <submittedName>
        <fullName evidence="1">Uracil-DNA glycosylase family protein</fullName>
    </submittedName>
</protein>
<feature type="non-terminal residue" evidence="1">
    <location>
        <position position="1"/>
    </location>
</feature>
<dbReference type="SUPFAM" id="SSF52141">
    <property type="entry name" value="Uracil-DNA glycosylase-like"/>
    <property type="match status" value="1"/>
</dbReference>
<accession>A0A9D2GQQ2</accession>
<dbReference type="InterPro" id="IPR036895">
    <property type="entry name" value="Uracil-DNA_glycosylase-like_sf"/>
</dbReference>
<dbReference type="EMBL" id="DXAW01000093">
    <property type="protein sequence ID" value="HIZ85828.1"/>
    <property type="molecule type" value="Genomic_DNA"/>
</dbReference>
<dbReference type="Gene3D" id="3.40.470.10">
    <property type="entry name" value="Uracil-DNA glycosylase-like domain"/>
    <property type="match status" value="1"/>
</dbReference>
<proteinExistence type="predicted"/>
<organism evidence="1 2">
    <name type="scientific">Candidatus Coprenecus stercoravium</name>
    <dbReference type="NCBI Taxonomy" id="2840735"/>
    <lineage>
        <taxon>Bacteria</taxon>
        <taxon>Pseudomonadati</taxon>
        <taxon>Bacteroidota</taxon>
        <taxon>Bacteroidia</taxon>
        <taxon>Bacteroidales</taxon>
        <taxon>Rikenellaceae</taxon>
        <taxon>Rikenellaceae incertae sedis</taxon>
        <taxon>Candidatus Coprenecus</taxon>
    </lineage>
</organism>
<reference evidence="1" key="2">
    <citation type="submission" date="2021-04" db="EMBL/GenBank/DDBJ databases">
        <authorList>
            <person name="Gilroy R."/>
        </authorList>
    </citation>
    <scope>NUCLEOTIDE SEQUENCE</scope>
    <source>
        <strain evidence="1">Gambia16-554</strain>
    </source>
</reference>
<evidence type="ECO:0000313" key="1">
    <source>
        <dbReference type="EMBL" id="HIZ85828.1"/>
    </source>
</evidence>
<name>A0A9D2GQQ2_9BACT</name>
<sequence length="150" mass="16714">MWRIMGQIFYGDKEHFIVPGQKRFDYEMVVDFCRREGIALHDAAYMVKRLRGNASDNFLKIIEPTDIQSLLSSMPSCGAVVSTGGKSAEQIAGILGVPVPAVGGSVQFTLQPSQRTVTFHRMPSSSRAYPMPLDRKAAAYKDIIKHRHCL</sequence>